<dbReference type="PANTHER" id="PTHR21678:SF6">
    <property type="entry name" value="R3H AND COILED-COIL DOMAIN-CONTAINING PROTEIN 1"/>
    <property type="match status" value="1"/>
</dbReference>
<dbReference type="AlphaFoldDB" id="A0AAY4AKQ1"/>
<keyword evidence="5" id="KW-1185">Reference proteome</keyword>
<evidence type="ECO:0000256" key="1">
    <source>
        <dbReference type="SAM" id="MobiDB-lite"/>
    </source>
</evidence>
<dbReference type="Gene3D" id="3.30.1370.50">
    <property type="entry name" value="R3H-like domain"/>
    <property type="match status" value="1"/>
</dbReference>
<dbReference type="InterPro" id="IPR001374">
    <property type="entry name" value="R3H_dom"/>
</dbReference>
<evidence type="ECO:0000259" key="3">
    <source>
        <dbReference type="Pfam" id="PF01424"/>
    </source>
</evidence>
<reference evidence="4" key="3">
    <citation type="submission" date="2025-09" db="UniProtKB">
        <authorList>
            <consortium name="Ensembl"/>
        </authorList>
    </citation>
    <scope>IDENTIFICATION</scope>
</reference>
<dbReference type="Proteomes" id="UP000694580">
    <property type="component" value="Chromosome 3"/>
</dbReference>
<dbReference type="SUPFAM" id="SSF82708">
    <property type="entry name" value="R3H domain"/>
    <property type="match status" value="1"/>
</dbReference>
<keyword evidence="2" id="KW-0812">Transmembrane</keyword>
<keyword evidence="2" id="KW-0472">Membrane</keyword>
<dbReference type="Ensembl" id="ENSDCDT00010008314.1">
    <property type="protein sequence ID" value="ENSDCDP00010007926.1"/>
    <property type="gene ID" value="ENSDCDG00010003543.1"/>
</dbReference>
<feature type="region of interest" description="Disordered" evidence="1">
    <location>
        <begin position="82"/>
        <end position="111"/>
    </location>
</feature>
<reference evidence="4 5" key="1">
    <citation type="submission" date="2020-06" db="EMBL/GenBank/DDBJ databases">
        <authorList>
            <consortium name="Wellcome Sanger Institute Data Sharing"/>
        </authorList>
    </citation>
    <scope>NUCLEOTIDE SEQUENCE [LARGE SCALE GENOMIC DNA]</scope>
</reference>
<evidence type="ECO:0000256" key="2">
    <source>
        <dbReference type="SAM" id="Phobius"/>
    </source>
</evidence>
<feature type="domain" description="R3H" evidence="3">
    <location>
        <begin position="30"/>
        <end position="68"/>
    </location>
</feature>
<dbReference type="Pfam" id="PF01424">
    <property type="entry name" value="R3H"/>
    <property type="match status" value="1"/>
</dbReference>
<proteinExistence type="predicted"/>
<evidence type="ECO:0000313" key="4">
    <source>
        <dbReference type="Ensembl" id="ENSDCDP00010007926.1"/>
    </source>
</evidence>
<organism evidence="4 5">
    <name type="scientific">Denticeps clupeoides</name>
    <name type="common">denticle herring</name>
    <dbReference type="NCBI Taxonomy" id="299321"/>
    <lineage>
        <taxon>Eukaryota</taxon>
        <taxon>Metazoa</taxon>
        <taxon>Chordata</taxon>
        <taxon>Craniata</taxon>
        <taxon>Vertebrata</taxon>
        <taxon>Euteleostomi</taxon>
        <taxon>Actinopterygii</taxon>
        <taxon>Neopterygii</taxon>
        <taxon>Teleostei</taxon>
        <taxon>Clupei</taxon>
        <taxon>Clupeiformes</taxon>
        <taxon>Denticipitoidei</taxon>
        <taxon>Denticipitidae</taxon>
        <taxon>Denticeps</taxon>
    </lineage>
</organism>
<keyword evidence="2" id="KW-1133">Transmembrane helix</keyword>
<name>A0AAY4AKQ1_9TELE</name>
<sequence length="170" mass="19345">LFRLCRIGFVLVSAFLVAGIIPVLFYSFSVLVFPPFPSRLRFLIHRTLEKTPDLATFSVGELWRRRVVNMFHIPSFVSSGCRQRRRRKSQTNSRRGFTAEPGHKRGRGARRPDKAIYVPRALKERDSHISALQHQRPYPDLQSVGTGTVPSWSNLGLSVLLRDTMVVSGI</sequence>
<protein>
    <recommendedName>
        <fullName evidence="3">R3H domain-containing protein</fullName>
    </recommendedName>
</protein>
<evidence type="ECO:0000313" key="5">
    <source>
        <dbReference type="Proteomes" id="UP000694580"/>
    </source>
</evidence>
<accession>A0AAY4AKQ1</accession>
<reference evidence="4" key="2">
    <citation type="submission" date="2025-08" db="UniProtKB">
        <authorList>
            <consortium name="Ensembl"/>
        </authorList>
    </citation>
    <scope>IDENTIFICATION</scope>
</reference>
<dbReference type="PANTHER" id="PTHR21678">
    <property type="entry name" value="GROWTH INHIBITION AND DIFFERENTIATION RELATED PROTEIN 88"/>
    <property type="match status" value="1"/>
</dbReference>
<dbReference type="InterPro" id="IPR039884">
    <property type="entry name" value="R3HC1/R3HCL"/>
</dbReference>
<dbReference type="GeneTree" id="ENSGT00940000179863"/>
<dbReference type="GO" id="GO:0003676">
    <property type="term" value="F:nucleic acid binding"/>
    <property type="evidence" value="ECO:0007669"/>
    <property type="project" value="InterPro"/>
</dbReference>
<feature type="transmembrane region" description="Helical" evidence="2">
    <location>
        <begin position="6"/>
        <end position="33"/>
    </location>
</feature>
<dbReference type="InterPro" id="IPR036867">
    <property type="entry name" value="R3H_dom_sf"/>
</dbReference>